<keyword evidence="7" id="KW-1185">Reference proteome</keyword>
<evidence type="ECO:0000256" key="2">
    <source>
        <dbReference type="ARBA" id="ARBA00022801"/>
    </source>
</evidence>
<protein>
    <submittedName>
        <fullName evidence="6">Penicillin amidase</fullName>
        <ecNumber evidence="6">3.5.1.11</ecNumber>
    </submittedName>
</protein>
<feature type="binding site" evidence="5">
    <location>
        <position position="199"/>
    </location>
    <ligand>
        <name>Ca(2+)</name>
        <dbReference type="ChEBI" id="CHEBI:29108"/>
    </ligand>
</feature>
<dbReference type="RefSeq" id="WP_221440536.1">
    <property type="nucleotide sequence ID" value="NZ_JACHMM010000001.1"/>
</dbReference>
<dbReference type="Gene3D" id="1.10.439.10">
    <property type="entry name" value="Penicillin Amidohydrolase, domain 1"/>
    <property type="match status" value="1"/>
</dbReference>
<dbReference type="InterPro" id="IPR029055">
    <property type="entry name" value="Ntn_hydrolases_N"/>
</dbReference>
<dbReference type="Gene3D" id="3.60.20.10">
    <property type="entry name" value="Glutamine Phosphoribosylpyrophosphate, subunit 1, domain 1"/>
    <property type="match status" value="1"/>
</dbReference>
<keyword evidence="5" id="KW-0106">Calcium</keyword>
<dbReference type="GO" id="GO:0046872">
    <property type="term" value="F:metal ion binding"/>
    <property type="evidence" value="ECO:0007669"/>
    <property type="project" value="UniProtKB-KW"/>
</dbReference>
<gene>
    <name evidence="6" type="ORF">HD601_000968</name>
</gene>
<evidence type="ECO:0000256" key="4">
    <source>
        <dbReference type="PIRSR" id="PIRSR001227-1"/>
    </source>
</evidence>
<feature type="binding site" evidence="5">
    <location>
        <position position="365"/>
    </location>
    <ligand>
        <name>Ca(2+)</name>
        <dbReference type="ChEBI" id="CHEBI:29108"/>
    </ligand>
</feature>
<dbReference type="PANTHER" id="PTHR34218:SF4">
    <property type="entry name" value="ACYL-HOMOSERINE LACTONE ACYLASE QUIP"/>
    <property type="match status" value="1"/>
</dbReference>
<dbReference type="Pfam" id="PF01804">
    <property type="entry name" value="Penicil_amidase"/>
    <property type="match status" value="1"/>
</dbReference>
<keyword evidence="5" id="KW-0479">Metal-binding</keyword>
<reference evidence="6 7" key="1">
    <citation type="submission" date="2020-08" db="EMBL/GenBank/DDBJ databases">
        <title>Sequencing the genomes of 1000 actinobacteria strains.</title>
        <authorList>
            <person name="Klenk H.-P."/>
        </authorList>
    </citation>
    <scope>NUCLEOTIDE SEQUENCE [LARGE SCALE GENOMIC DNA]</scope>
    <source>
        <strain evidence="6 7">DSM 102122</strain>
    </source>
</reference>
<evidence type="ECO:0000256" key="1">
    <source>
        <dbReference type="ARBA" id="ARBA00006586"/>
    </source>
</evidence>
<evidence type="ECO:0000313" key="6">
    <source>
        <dbReference type="EMBL" id="MBB5786393.1"/>
    </source>
</evidence>
<accession>A0A7W9GM51</accession>
<dbReference type="GO" id="GO:0017000">
    <property type="term" value="P:antibiotic biosynthetic process"/>
    <property type="evidence" value="ECO:0007669"/>
    <property type="project" value="InterPro"/>
</dbReference>
<feature type="active site" description="Nucleophile" evidence="4">
    <location>
        <position position="284"/>
    </location>
</feature>
<comment type="cofactor">
    <cofactor evidence="5">
        <name>Ca(2+)</name>
        <dbReference type="ChEBI" id="CHEBI:29108"/>
    </cofactor>
    <text evidence="5">Binds 1 Ca(2+) ion per dimer.</text>
</comment>
<dbReference type="PANTHER" id="PTHR34218">
    <property type="entry name" value="PEPTIDASE S45 PENICILLIN AMIDASE"/>
    <property type="match status" value="1"/>
</dbReference>
<feature type="binding site" evidence="5">
    <location>
        <position position="362"/>
    </location>
    <ligand>
        <name>Ca(2+)</name>
        <dbReference type="ChEBI" id="CHEBI:29108"/>
    </ligand>
</feature>
<dbReference type="EMBL" id="JACHMM010000001">
    <property type="protein sequence ID" value="MBB5786393.1"/>
    <property type="molecule type" value="Genomic_DNA"/>
</dbReference>
<keyword evidence="3" id="KW-0865">Zymogen</keyword>
<dbReference type="InterPro" id="IPR023343">
    <property type="entry name" value="Penicillin_amidase_dom1"/>
</dbReference>
<dbReference type="EC" id="3.5.1.11" evidence="6"/>
<sequence>MTRRRLAAGLAVLAGLVVLALVASASVGVWSVRRAYPEYDGTAEIPRLSAGVEVIRDENGIPHIYADTPEDLFRAQAYVHAQDRFWQMDFRRHVTSGRLSELFGEDQVETDAFVRTLGWTQVARAELPLISPEGRRYFDAYADGVNAWLDQTDGGERGLAYTLLGLTGGDDAPSRWTPVDSLSWLKAMAWDLRGNMQDEISRSLLAASGLPVDRVEQLWPDSPAGLAPPIVPDEYVSPRLPEALTGTDGAPVPLPPEAVDAIEQAADGLDAAPVTFGDGDGVGSNSWVVGGDLTESGAPLLANDPHLAPSIPSIWYQVGLHCREVGPACPFDVVGYSFAGLPGVIIGHNQDVAWGFTNLSPDVTDLYLEQIRGNSYRVGDDWLPLEVREETIRVAGGDDVTITVRSTRHGPLLSERDDDIEDIGADAEVEGEPPPGGSSDDGYEVALRWTALDPGRTADAIFALNRATDWDSFRSAAALFDVPSQNLVYADTEGNIGYQAPGRVPVRTTYDGRYPVPGWTGQYEWAGYIPFAAMPSVLNPMQGYVVTANQPVTSDRYPFLLTADFDPGHRAGRINDLIAAAAGDGDPLDAADMAAIQMDAHSDAADILVPYLLELEAPQGYYGDGLRLLRDWDRSMSPDSSATAYFNAVWRNLLELTFHDDLPEDEWPDGGGRWFEVMRHLLQHPDDPFWDDVTSEGGTETRDIVLVEAARDARDEMTMEQGKDASKWEWGRLHALELTEQTFGTSGIGLVEWMFNRGPVEVGGGGSIVLANAWDAAEGYETVWSPSMRMIVDLDDLDASRWIDLTGISGHPFHDNYEDQTELWRDGETLPMRWDEDGIREAGEHTFTFEPPEPTD</sequence>
<dbReference type="Gene3D" id="1.10.1400.10">
    <property type="match status" value="1"/>
</dbReference>
<dbReference type="SUPFAM" id="SSF56235">
    <property type="entry name" value="N-terminal nucleophile aminohydrolases (Ntn hydrolases)"/>
    <property type="match status" value="1"/>
</dbReference>
<dbReference type="InterPro" id="IPR043146">
    <property type="entry name" value="Penicillin_amidase_N_B-knob"/>
</dbReference>
<dbReference type="AlphaFoldDB" id="A0A7W9GM51"/>
<organism evidence="6 7">
    <name type="scientific">Jiangella mangrovi</name>
    <dbReference type="NCBI Taxonomy" id="1524084"/>
    <lineage>
        <taxon>Bacteria</taxon>
        <taxon>Bacillati</taxon>
        <taxon>Actinomycetota</taxon>
        <taxon>Actinomycetes</taxon>
        <taxon>Jiangellales</taxon>
        <taxon>Jiangellaceae</taxon>
        <taxon>Jiangella</taxon>
    </lineage>
</organism>
<dbReference type="PIRSF" id="PIRSF001227">
    <property type="entry name" value="Pen_acylase"/>
    <property type="match status" value="1"/>
</dbReference>
<dbReference type="Proteomes" id="UP000542813">
    <property type="component" value="Unassembled WGS sequence"/>
</dbReference>
<dbReference type="Gene3D" id="2.30.120.10">
    <property type="match status" value="1"/>
</dbReference>
<dbReference type="InterPro" id="IPR014395">
    <property type="entry name" value="Pen/GL7ACA/AHL_acylase"/>
</dbReference>
<comment type="similarity">
    <text evidence="1">Belongs to the peptidase S45 family.</text>
</comment>
<evidence type="ECO:0000256" key="3">
    <source>
        <dbReference type="ARBA" id="ARBA00023145"/>
    </source>
</evidence>
<evidence type="ECO:0000313" key="7">
    <source>
        <dbReference type="Proteomes" id="UP000542813"/>
    </source>
</evidence>
<name>A0A7W9GM51_9ACTN</name>
<dbReference type="InterPro" id="IPR043147">
    <property type="entry name" value="Penicillin_amidase_A-knob"/>
</dbReference>
<comment type="caution">
    <text evidence="6">The sequence shown here is derived from an EMBL/GenBank/DDBJ whole genome shotgun (WGS) entry which is preliminary data.</text>
</comment>
<keyword evidence="2 6" id="KW-0378">Hydrolase</keyword>
<dbReference type="GO" id="GO:0008953">
    <property type="term" value="F:penicillin amidase activity"/>
    <property type="evidence" value="ECO:0007669"/>
    <property type="project" value="UniProtKB-EC"/>
</dbReference>
<dbReference type="CDD" id="cd03747">
    <property type="entry name" value="Ntn_PGA_like"/>
    <property type="match status" value="1"/>
</dbReference>
<proteinExistence type="inferred from homology"/>
<dbReference type="InterPro" id="IPR002692">
    <property type="entry name" value="S45"/>
</dbReference>
<evidence type="ECO:0000256" key="5">
    <source>
        <dbReference type="PIRSR" id="PIRSR001227-2"/>
    </source>
</evidence>